<dbReference type="GO" id="GO:0035735">
    <property type="term" value="P:intraciliary transport involved in cilium assembly"/>
    <property type="evidence" value="ECO:0007669"/>
    <property type="project" value="InterPro"/>
</dbReference>
<evidence type="ECO:0000256" key="11">
    <source>
        <dbReference type="ARBA" id="ARBA00023212"/>
    </source>
</evidence>
<evidence type="ECO:0000256" key="3">
    <source>
        <dbReference type="ARBA" id="ARBA00006831"/>
    </source>
</evidence>
<evidence type="ECO:0000256" key="10">
    <source>
        <dbReference type="ARBA" id="ARBA00023175"/>
    </source>
</evidence>
<dbReference type="EMBL" id="KE560823">
    <property type="protein sequence ID" value="EPZ35532.1"/>
    <property type="molecule type" value="Genomic_DNA"/>
</dbReference>
<dbReference type="GO" id="GO:0005874">
    <property type="term" value="C:microtubule"/>
    <property type="evidence" value="ECO:0007669"/>
    <property type="project" value="UniProtKB-KW"/>
</dbReference>
<evidence type="ECO:0000256" key="5">
    <source>
        <dbReference type="ARBA" id="ARBA00022490"/>
    </source>
</evidence>
<dbReference type="InterPro" id="IPR040045">
    <property type="entry name" value="DYNC2LI1"/>
</dbReference>
<dbReference type="GO" id="GO:0036064">
    <property type="term" value="C:ciliary basal body"/>
    <property type="evidence" value="ECO:0007669"/>
    <property type="project" value="TreeGrafter"/>
</dbReference>
<reference evidence="13 14" key="1">
    <citation type="journal article" date="2013" name="Curr. Biol.">
        <title>Shared signatures of parasitism and phylogenomics unite Cryptomycota and microsporidia.</title>
        <authorList>
            <person name="James T.Y."/>
            <person name="Pelin A."/>
            <person name="Bonen L."/>
            <person name="Ahrendt S."/>
            <person name="Sain D."/>
            <person name="Corradi N."/>
            <person name="Stajich J.E."/>
        </authorList>
    </citation>
    <scope>NUCLEOTIDE SEQUENCE [LARGE SCALE GENOMIC DNA]</scope>
    <source>
        <strain evidence="13 14">CSF55</strain>
    </source>
</reference>
<accession>A0A075AZ45</accession>
<evidence type="ECO:0000256" key="9">
    <source>
        <dbReference type="ARBA" id="ARBA00023069"/>
    </source>
</evidence>
<dbReference type="OrthoDB" id="10263060at2759"/>
<comment type="subcellular location">
    <subcellularLocation>
        <location evidence="1">Cell projection</location>
        <location evidence="1">Cilium</location>
    </subcellularLocation>
    <subcellularLocation>
        <location evidence="2">Cytoplasm</location>
        <location evidence="2">Cytoskeleton</location>
    </subcellularLocation>
</comment>
<dbReference type="GO" id="GO:0045504">
    <property type="term" value="F:dynein heavy chain binding"/>
    <property type="evidence" value="ECO:0007669"/>
    <property type="project" value="TreeGrafter"/>
</dbReference>
<keyword evidence="10" id="KW-0505">Motor protein</keyword>
<evidence type="ECO:0000256" key="4">
    <source>
        <dbReference type="ARBA" id="ARBA00022473"/>
    </source>
</evidence>
<dbReference type="STRING" id="988480.A0A075AZ45"/>
<keyword evidence="7" id="KW-0970">Cilium biogenesis/degradation</keyword>
<dbReference type="GO" id="GO:0035721">
    <property type="term" value="P:intraciliary retrograde transport"/>
    <property type="evidence" value="ECO:0007669"/>
    <property type="project" value="InterPro"/>
</dbReference>
<gene>
    <name evidence="13" type="ORF">O9G_003965</name>
</gene>
<dbReference type="PANTHER" id="PTHR13236:SF0">
    <property type="entry name" value="CYTOPLASMIC DYNEIN 2 LIGHT INTERMEDIATE CHAIN 1"/>
    <property type="match status" value="1"/>
</dbReference>
<evidence type="ECO:0000256" key="2">
    <source>
        <dbReference type="ARBA" id="ARBA00004245"/>
    </source>
</evidence>
<evidence type="ECO:0000313" key="14">
    <source>
        <dbReference type="Proteomes" id="UP000030755"/>
    </source>
</evidence>
<keyword evidence="11" id="KW-0206">Cytoskeleton</keyword>
<evidence type="ECO:0000313" key="13">
    <source>
        <dbReference type="EMBL" id="EPZ35532.1"/>
    </source>
</evidence>
<evidence type="ECO:0000256" key="7">
    <source>
        <dbReference type="ARBA" id="ARBA00022794"/>
    </source>
</evidence>
<comment type="similarity">
    <text evidence="3">Belongs to the dynein light intermediate chain family.</text>
</comment>
<evidence type="ECO:0000256" key="6">
    <source>
        <dbReference type="ARBA" id="ARBA00022701"/>
    </source>
</evidence>
<proteinExistence type="inferred from homology"/>
<dbReference type="PANTHER" id="PTHR13236">
    <property type="entry name" value="DYNEIN 2 LIGHT INTERMEDIATE CHAIN, ISOFORM 2"/>
    <property type="match status" value="1"/>
</dbReference>
<dbReference type="GO" id="GO:0005930">
    <property type="term" value="C:axoneme"/>
    <property type="evidence" value="ECO:0007669"/>
    <property type="project" value="TreeGrafter"/>
</dbReference>
<keyword evidence="8" id="KW-0243">Dynein</keyword>
<keyword evidence="9" id="KW-0969">Cilium</keyword>
<evidence type="ECO:0000256" key="1">
    <source>
        <dbReference type="ARBA" id="ARBA00004138"/>
    </source>
</evidence>
<evidence type="ECO:0000256" key="8">
    <source>
        <dbReference type="ARBA" id="ARBA00023017"/>
    </source>
</evidence>
<name>A0A075AZ45_ROZAC</name>
<protein>
    <submittedName>
        <fullName evidence="13">Uncharacterized protein</fullName>
    </submittedName>
</protein>
<keyword evidence="14" id="KW-1185">Reference proteome</keyword>
<dbReference type="Proteomes" id="UP000030755">
    <property type="component" value="Unassembled WGS sequence"/>
</dbReference>
<keyword evidence="12" id="KW-0966">Cell projection</keyword>
<evidence type="ECO:0000256" key="12">
    <source>
        <dbReference type="ARBA" id="ARBA00023273"/>
    </source>
</evidence>
<keyword evidence="6" id="KW-0493">Microtubule</keyword>
<keyword evidence="5" id="KW-0963">Cytoplasm</keyword>
<sequence>MVNLEDKESIVDFKNTLSTIESKINGVLDELEKKGSKRPKTLIKKCAEQFKYHPDKSFINPIVLPVTIICTNFNSFKQMDSLTRRTGTNLLRLLALKKFASIFFVDFKADAGSLKVLKNHLNFTIFKQSKNVNAQMDFAKGFAILAGMDNSKSIMDTQGDPSVSLEALQEEFNNIPSYANKTEVKVNQKANEERIDAILKQRQEKLYLSNFTK</sequence>
<dbReference type="AlphaFoldDB" id="A0A075AZ45"/>
<keyword evidence="4" id="KW-0217">Developmental protein</keyword>
<dbReference type="HOGENOM" id="CLU_1295051_0_0_1"/>
<organism evidence="13 14">
    <name type="scientific">Rozella allomycis (strain CSF55)</name>
    <dbReference type="NCBI Taxonomy" id="988480"/>
    <lineage>
        <taxon>Eukaryota</taxon>
        <taxon>Fungi</taxon>
        <taxon>Fungi incertae sedis</taxon>
        <taxon>Cryptomycota</taxon>
        <taxon>Cryptomycota incertae sedis</taxon>
        <taxon>Rozella</taxon>
    </lineage>
</organism>
<dbReference type="GO" id="GO:0005868">
    <property type="term" value="C:cytoplasmic dynein complex"/>
    <property type="evidence" value="ECO:0007669"/>
    <property type="project" value="InterPro"/>
</dbReference>